<keyword evidence="2" id="KW-1185">Reference proteome</keyword>
<reference evidence="1" key="1">
    <citation type="journal article" date="2020" name="Mol. Plant Microbe Interact.">
        <title>Genome Sequence of the Biocontrol Agent Coniothyrium minitans strain Conio (IMI 134523).</title>
        <authorList>
            <person name="Patel D."/>
            <person name="Shittu T.A."/>
            <person name="Baroncelli R."/>
            <person name="Muthumeenakshi S."/>
            <person name="Osborne T.H."/>
            <person name="Janganan T.K."/>
            <person name="Sreenivasaprasad S."/>
        </authorList>
    </citation>
    <scope>NUCLEOTIDE SEQUENCE</scope>
    <source>
        <strain evidence="1">Conio</strain>
    </source>
</reference>
<dbReference type="OrthoDB" id="2522477at2759"/>
<organism evidence="1 2">
    <name type="scientific">Paraphaeosphaeria minitans</name>
    <dbReference type="NCBI Taxonomy" id="565426"/>
    <lineage>
        <taxon>Eukaryota</taxon>
        <taxon>Fungi</taxon>
        <taxon>Dikarya</taxon>
        <taxon>Ascomycota</taxon>
        <taxon>Pezizomycotina</taxon>
        <taxon>Dothideomycetes</taxon>
        <taxon>Pleosporomycetidae</taxon>
        <taxon>Pleosporales</taxon>
        <taxon>Massarineae</taxon>
        <taxon>Didymosphaeriaceae</taxon>
        <taxon>Paraphaeosphaeria</taxon>
    </lineage>
</organism>
<evidence type="ECO:0000313" key="1">
    <source>
        <dbReference type="EMBL" id="KAF9736303.1"/>
    </source>
</evidence>
<gene>
    <name evidence="1" type="ORF">PMIN01_06219</name>
</gene>
<dbReference type="EMBL" id="WJXW01000005">
    <property type="protein sequence ID" value="KAF9736303.1"/>
    <property type="molecule type" value="Genomic_DNA"/>
</dbReference>
<sequence>MATSDAEYSSLPEMRDLVISFADIQVLKGLSITLSKLHRIVEPHLSSAVPLSLEGKPSVGLGRLSRTILARPGTTYQVRKRYINALSGMISPHRTLAHHILTQLRNLKYLHVHKNLLTGRRDYSSWLSLDGGGTCFILPAVVVSHGLTHPWRNLTQLILVLRLSRNSLQICFPDLESFIYITEVLECPARYTRNMLRKFAWIGILHHRTVERAAQSAVGPFFPKVRDLDIFAGKLVFSMLQRSISYRLSTYTATILEPLEPLLWAFDLTLPETLQNIRLPRAHSGKTCRMVMERIQEMHKQHIVRIRSPMLKSITVCTQSPTGPEDKALLHLILHAPFALSNKNKDKTALILIPTATTAVRLNPNQ</sequence>
<comment type="caution">
    <text evidence="1">The sequence shown here is derived from an EMBL/GenBank/DDBJ whole genome shotgun (WGS) entry which is preliminary data.</text>
</comment>
<protein>
    <submittedName>
        <fullName evidence="1">Uncharacterized protein</fullName>
    </submittedName>
</protein>
<proteinExistence type="predicted"/>
<name>A0A9P6GJM6_9PLEO</name>
<dbReference type="AlphaFoldDB" id="A0A9P6GJM6"/>
<accession>A0A9P6GJM6</accession>
<evidence type="ECO:0000313" key="2">
    <source>
        <dbReference type="Proteomes" id="UP000756921"/>
    </source>
</evidence>
<dbReference type="Proteomes" id="UP000756921">
    <property type="component" value="Unassembled WGS sequence"/>
</dbReference>